<sequence>MEAPDTFKDFAQGFVFESEPVLGRVVRLEDSWRAVLSRSQPHQSARELLGQALVAAALLIADRKSSSSLGVQIQSSGSLRLLQAQCSNTGFLRGLVRSDGAIHPSDLEGALLAVQLEAGKGGSTYQGIVEMGSGGIGPALEAYFRQSEQLATFLRLFADEHRCGGLLLQRVPGRLTDEDAWNRLTTLASSITAEEVLNLGSGAIVRRLFGEEDVRLFQPSRLEFRCRCSKPRVRNVLKALGRDDIMSLLEERGQIEVDCEHCGKGYVFDAVDTVALFRGVRAGGSGTPELH</sequence>
<evidence type="ECO:0000256" key="4">
    <source>
        <dbReference type="ARBA" id="ARBA00023186"/>
    </source>
</evidence>
<dbReference type="AlphaFoldDB" id="A0AAW9RJ50"/>
<keyword evidence="7" id="KW-1185">Reference proteome</keyword>
<dbReference type="Gene3D" id="3.90.1280.10">
    <property type="entry name" value="HSP33 redox switch-like"/>
    <property type="match status" value="1"/>
</dbReference>
<keyword evidence="2" id="KW-0862">Zinc</keyword>
<dbReference type="EMBL" id="JAZHOG010000004">
    <property type="protein sequence ID" value="MEJ8567551.1"/>
    <property type="molecule type" value="Genomic_DNA"/>
</dbReference>
<name>A0AAW9RJ50_9GAMM</name>
<dbReference type="Gene3D" id="3.55.30.10">
    <property type="entry name" value="Hsp33 domain"/>
    <property type="match status" value="1"/>
</dbReference>
<dbReference type="Gene3D" id="1.10.287.480">
    <property type="entry name" value="helix hairpin bin"/>
    <property type="match status" value="1"/>
</dbReference>
<evidence type="ECO:0000256" key="3">
    <source>
        <dbReference type="ARBA" id="ARBA00023157"/>
    </source>
</evidence>
<dbReference type="Proteomes" id="UP001359886">
    <property type="component" value="Unassembled WGS sequence"/>
</dbReference>
<proteinExistence type="predicted"/>
<dbReference type="SUPFAM" id="SSF64397">
    <property type="entry name" value="Hsp33 domain"/>
    <property type="match status" value="1"/>
</dbReference>
<dbReference type="GO" id="GO:0044183">
    <property type="term" value="F:protein folding chaperone"/>
    <property type="evidence" value="ECO:0007669"/>
    <property type="project" value="TreeGrafter"/>
</dbReference>
<dbReference type="RefSeq" id="WP_354694869.1">
    <property type="nucleotide sequence ID" value="NZ_JAZHOG010000004.1"/>
</dbReference>
<dbReference type="PANTHER" id="PTHR30111">
    <property type="entry name" value="33 KDA CHAPERONIN"/>
    <property type="match status" value="1"/>
</dbReference>
<dbReference type="InterPro" id="IPR016154">
    <property type="entry name" value="Heat_shock_Hsp33_C"/>
</dbReference>
<keyword evidence="3" id="KW-1015">Disulfide bond</keyword>
<evidence type="ECO:0000313" key="7">
    <source>
        <dbReference type="Proteomes" id="UP001359886"/>
    </source>
</evidence>
<evidence type="ECO:0000256" key="1">
    <source>
        <dbReference type="ARBA" id="ARBA00022490"/>
    </source>
</evidence>
<accession>A0AAW9RJ50</accession>
<dbReference type="SUPFAM" id="SSF118352">
    <property type="entry name" value="HSP33 redox switch-like"/>
    <property type="match status" value="1"/>
</dbReference>
<dbReference type="PIRSF" id="PIRSF005261">
    <property type="entry name" value="Heat_shock_Hsp33"/>
    <property type="match status" value="1"/>
</dbReference>
<dbReference type="PANTHER" id="PTHR30111:SF1">
    <property type="entry name" value="33 KDA CHAPERONIN"/>
    <property type="match status" value="1"/>
</dbReference>
<keyword evidence="1" id="KW-0963">Cytoplasm</keyword>
<dbReference type="InterPro" id="IPR016153">
    <property type="entry name" value="Heat_shock_Hsp33_N"/>
</dbReference>
<keyword evidence="5" id="KW-0676">Redox-active center</keyword>
<evidence type="ECO:0000256" key="5">
    <source>
        <dbReference type="ARBA" id="ARBA00023284"/>
    </source>
</evidence>
<organism evidence="6 7">
    <name type="scientific">Elongatibacter sediminis</name>
    <dbReference type="NCBI Taxonomy" id="3119006"/>
    <lineage>
        <taxon>Bacteria</taxon>
        <taxon>Pseudomonadati</taxon>
        <taxon>Pseudomonadota</taxon>
        <taxon>Gammaproteobacteria</taxon>
        <taxon>Chromatiales</taxon>
        <taxon>Wenzhouxiangellaceae</taxon>
        <taxon>Elongatibacter</taxon>
    </lineage>
</organism>
<evidence type="ECO:0000313" key="6">
    <source>
        <dbReference type="EMBL" id="MEJ8567551.1"/>
    </source>
</evidence>
<reference evidence="6 7" key="1">
    <citation type="submission" date="2024-02" db="EMBL/GenBank/DDBJ databases">
        <title>A novel Wenzhouxiangellaceae bacterium, isolated from coastal sediments.</title>
        <authorList>
            <person name="Du Z.-J."/>
            <person name="Ye Y.-Q."/>
            <person name="Zhang X.-Y."/>
        </authorList>
    </citation>
    <scope>NUCLEOTIDE SEQUENCE [LARGE SCALE GENOMIC DNA]</scope>
    <source>
        <strain evidence="6 7">CH-27</strain>
    </source>
</reference>
<dbReference type="GO" id="GO:0005737">
    <property type="term" value="C:cytoplasm"/>
    <property type="evidence" value="ECO:0007669"/>
    <property type="project" value="InterPro"/>
</dbReference>
<protein>
    <submittedName>
        <fullName evidence="6">Hsp33 family molecular chaperone HslO</fullName>
    </submittedName>
</protein>
<dbReference type="Pfam" id="PF01430">
    <property type="entry name" value="HSP33"/>
    <property type="match status" value="1"/>
</dbReference>
<evidence type="ECO:0000256" key="2">
    <source>
        <dbReference type="ARBA" id="ARBA00022833"/>
    </source>
</evidence>
<dbReference type="GO" id="GO:0042026">
    <property type="term" value="P:protein refolding"/>
    <property type="evidence" value="ECO:0007669"/>
    <property type="project" value="TreeGrafter"/>
</dbReference>
<dbReference type="InterPro" id="IPR000397">
    <property type="entry name" value="Heat_shock_Hsp33"/>
</dbReference>
<dbReference type="InterPro" id="IPR023212">
    <property type="entry name" value="Hsp33_helix_hairpin_bin_dom_sf"/>
</dbReference>
<dbReference type="GO" id="GO:0051082">
    <property type="term" value="F:unfolded protein binding"/>
    <property type="evidence" value="ECO:0007669"/>
    <property type="project" value="InterPro"/>
</dbReference>
<keyword evidence="4" id="KW-0143">Chaperone</keyword>
<gene>
    <name evidence="6" type="ORF">V3330_07925</name>
</gene>
<comment type="caution">
    <text evidence="6">The sequence shown here is derived from an EMBL/GenBank/DDBJ whole genome shotgun (WGS) entry which is preliminary data.</text>
</comment>